<accession>F0RQG5</accession>
<organism evidence="1 2">
    <name type="scientific">Deinococcus proteolyticus (strain ATCC 35074 / DSM 20540 / JCM 6276 / NBRC 101906 / NCIMB 13154 / VKM Ac-1939 / CCM 2703 / MRP)</name>
    <dbReference type="NCBI Taxonomy" id="693977"/>
    <lineage>
        <taxon>Bacteria</taxon>
        <taxon>Thermotogati</taxon>
        <taxon>Deinococcota</taxon>
        <taxon>Deinococci</taxon>
        <taxon>Deinococcales</taxon>
        <taxon>Deinococcaceae</taxon>
        <taxon>Deinococcus</taxon>
    </lineage>
</organism>
<reference evidence="1 2" key="2">
    <citation type="journal article" date="2012" name="Stand. Genomic Sci.">
        <title>Complete genome sequence of the orange-red pigmented, radioresistant Deinococcus proteolyticus type strain (MRP(T)).</title>
        <authorList>
            <person name="Copeland A."/>
            <person name="Zeytun A."/>
            <person name="Yassawong M."/>
            <person name="Nolan M."/>
            <person name="Lucas S."/>
            <person name="Hammon N."/>
            <person name="Deshpande S."/>
            <person name="Cheng J.F."/>
            <person name="Han C."/>
            <person name="Tapia R."/>
            <person name="Goodwin L.A."/>
            <person name="Pitluck S."/>
            <person name="Mavromatis K."/>
            <person name="Liolios K."/>
            <person name="Pagani I."/>
            <person name="Ivanova N."/>
            <person name="Mikhailova N."/>
            <person name="Pati A."/>
            <person name="Chen A."/>
            <person name="Palaniappan K."/>
            <person name="Land M."/>
            <person name="Hauser L."/>
            <person name="Jeffries C.D."/>
            <person name="Brambilla E.M."/>
            <person name="Rohde M."/>
            <person name="Sikorski J."/>
            <person name="Pukall R."/>
            <person name="Goker M."/>
            <person name="Detter J.C."/>
            <person name="Woyke T."/>
            <person name="Bristow J."/>
            <person name="Eisen J.A."/>
            <person name="Markowitz V."/>
            <person name="Hugenholtz P."/>
            <person name="Kyrpides N.C."/>
            <person name="Klenk H.P."/>
            <person name="Lapidus A."/>
        </authorList>
    </citation>
    <scope>NUCLEOTIDE SEQUENCE [LARGE SCALE GENOMIC DNA]</scope>
    <source>
        <strain evidence="2">ATCC 35074 / DSM 20540 / JCM 6276 / NBRC 101906 / NCIMB 13154 / VKM Ac-1939 / CCM 2703 / MRP</strain>
        <plasmid evidence="2">Plasmid pDEIPR02</plasmid>
    </source>
</reference>
<dbReference type="KEGG" id="dpt:Deipr_2400"/>
<reference evidence="2" key="1">
    <citation type="submission" date="2011-02" db="EMBL/GenBank/DDBJ databases">
        <title>The complete sequence of plasmid2 of Deinococcus proteolyticus DSM 20540.</title>
        <authorList>
            <consortium name="US DOE Joint Genome Institute (JGI-PGF)"/>
            <person name="Lucas S."/>
            <person name="Copeland A."/>
            <person name="Lapidus A."/>
            <person name="Bruce D."/>
            <person name="Goodwin L."/>
            <person name="Pitluck S."/>
            <person name="Kyrpides N."/>
            <person name="Mavromatis K."/>
            <person name="Pagani I."/>
            <person name="Ivanova N."/>
            <person name="Ovchinnikova G."/>
            <person name="Zeytun A."/>
            <person name="Detter J.C."/>
            <person name="Han C."/>
            <person name="Land M."/>
            <person name="Hauser L."/>
            <person name="Markowitz V."/>
            <person name="Cheng J.-F."/>
            <person name="Hugenholtz P."/>
            <person name="Woyke T."/>
            <person name="Wu D."/>
            <person name="Pukall R."/>
            <person name="Steenblock K."/>
            <person name="Brambilla E."/>
            <person name="Klenk H.-P."/>
            <person name="Eisen J.A."/>
        </authorList>
    </citation>
    <scope>NUCLEOTIDE SEQUENCE [LARGE SCALE GENOMIC DNA]</scope>
    <source>
        <strain evidence="2">ATCC 35074 / DSM 20540 / JCM 6276 / NBRC 101906 / NCIMB 13154 / VKM Ac-1939 / CCM 2703 / MRP</strain>
        <plasmid evidence="2">Plasmid pDEIPR02</plasmid>
    </source>
</reference>
<evidence type="ECO:0000313" key="1">
    <source>
        <dbReference type="EMBL" id="ADY27524.1"/>
    </source>
</evidence>
<gene>
    <name evidence="1" type="ordered locus">Deipr_2400</name>
</gene>
<keyword evidence="1" id="KW-0614">Plasmid</keyword>
<name>F0RQG5_DEIPM</name>
<geneLocation type="plasmid" evidence="1 2">
    <name>pDEIPR02</name>
</geneLocation>
<dbReference type="AlphaFoldDB" id="F0RQG5"/>
<protein>
    <submittedName>
        <fullName evidence="1">Uncharacterized protein</fullName>
    </submittedName>
</protein>
<sequence length="167" mass="19223">MHLTEQDIKELHTFVTHHEAPVPDFLFEMELVGHKDLDNPEHRRQLATEAHRILLKEHLDLQAAYSALQQKAERLSELDRVLGYQSQQRTLAALLAHVGSQTCLSGHPSFDLDHLAQQLGADVLQLHDAVRQAWEDGLMQKEQRWTGSWKRIRLTSKGQRFLSNLPN</sequence>
<dbReference type="EMBL" id="CP002538">
    <property type="protein sequence ID" value="ADY27524.1"/>
    <property type="molecule type" value="Genomic_DNA"/>
</dbReference>
<dbReference type="HOGENOM" id="CLU_1591820_0_0_0"/>
<proteinExistence type="predicted"/>
<evidence type="ECO:0000313" key="2">
    <source>
        <dbReference type="Proteomes" id="UP000007718"/>
    </source>
</evidence>
<dbReference type="RefSeq" id="WP_013615878.1">
    <property type="nucleotide sequence ID" value="NC_015162.1"/>
</dbReference>
<keyword evidence="2" id="KW-1185">Reference proteome</keyword>
<dbReference type="Proteomes" id="UP000007718">
    <property type="component" value="Plasmid pDEIPR02"/>
</dbReference>